<keyword evidence="6" id="KW-0472">Membrane</keyword>
<feature type="domain" description="Gram-positive cocci surface proteins LPxTG" evidence="8">
    <location>
        <begin position="472"/>
        <end position="506"/>
    </location>
</feature>
<sequence>MLSTLLALLLGTAAVALGAGTAQAAPSEGTRDTAFAPIGIGGLVLDAVLDPQGRLVVVGGLTSAEGVSRNGIARYLPDGTLDTTFTTTGSGFDGAVSSVAVDSTGRVLVGGNFTHYDGVPAPRIARLTPTGALDTTFTTGSGFDGSAFYPAIDSTGRIVVAGDFTTYGGAPARQVARLSSTGALDTTFTTGSGVDDDIYDLAIDSTDEVLVGGRFTTYDGVPTPHLARLTTTGALDTTLRTGTGPDAGVNVVVSGTDGDVYVLGDFTTYDGATANRVLRLAAAPESLTYDPNGGTGTVPATQTARTGGTVTVADGTGLTRAGYRFSGWNTAADGSGTARAAGATTTLTASVTLYAQWAAVPTTDPVPGAGAASITLVGGAGSVAARAPFTVAATGLEPGSTYTVTLHSTPVVLLTGSAPADGTVQVSATLPAHVPAGAHRLVLEATAADGTPLLVETAFTVDADGRITTGALAATGDDTALPLTALGTVLLLAGTGAVLVGRRRQH</sequence>
<gene>
    <name evidence="9" type="ORF">SAMN05661030_2034</name>
</gene>
<protein>
    <submittedName>
        <fullName evidence="9">LPXTG-motif cell wall anchor domain-containing protein/Listeria/Bacterioides repeat-containing protein/delta-60 repeat domain-containing protein</fullName>
    </submittedName>
</protein>
<dbReference type="NCBIfam" id="TIGR02608">
    <property type="entry name" value="delta_60_rpt"/>
    <property type="match status" value="4"/>
</dbReference>
<keyword evidence="6" id="KW-1133">Transmembrane helix</keyword>
<dbReference type="AlphaFoldDB" id="A0A1I1NG20"/>
<name>A0A1I1NG20_9ACTN</name>
<feature type="chain" id="PRO_5011463945" evidence="7">
    <location>
        <begin position="25"/>
        <end position="506"/>
    </location>
</feature>
<proteinExistence type="predicted"/>
<dbReference type="Pfam" id="PF09479">
    <property type="entry name" value="Flg_new"/>
    <property type="match status" value="1"/>
</dbReference>
<accession>A0A1I1NG20</accession>
<dbReference type="STRING" id="1225127.SAMN05661030_2034"/>
<organism evidence="9 10">
    <name type="scientific">Klenkia taihuensis</name>
    <dbReference type="NCBI Taxonomy" id="1225127"/>
    <lineage>
        <taxon>Bacteria</taxon>
        <taxon>Bacillati</taxon>
        <taxon>Actinomycetota</taxon>
        <taxon>Actinomycetes</taxon>
        <taxon>Geodermatophilales</taxon>
        <taxon>Geodermatophilaceae</taxon>
        <taxon>Klenkia</taxon>
    </lineage>
</organism>
<dbReference type="InterPro" id="IPR042229">
    <property type="entry name" value="Listeria/Bacterioides_rpt_sf"/>
</dbReference>
<evidence type="ECO:0000256" key="1">
    <source>
        <dbReference type="ARBA" id="ARBA00004196"/>
    </source>
</evidence>
<evidence type="ECO:0000256" key="2">
    <source>
        <dbReference type="ARBA" id="ARBA00022512"/>
    </source>
</evidence>
<evidence type="ECO:0000256" key="4">
    <source>
        <dbReference type="ARBA" id="ARBA00022729"/>
    </source>
</evidence>
<reference evidence="10" key="1">
    <citation type="submission" date="2016-10" db="EMBL/GenBank/DDBJ databases">
        <authorList>
            <person name="Varghese N."/>
            <person name="Submissions S."/>
        </authorList>
    </citation>
    <scope>NUCLEOTIDE SEQUENCE [LARGE SCALE GENOMIC DNA]</scope>
    <source>
        <strain evidence="10">DSM 45962</strain>
    </source>
</reference>
<keyword evidence="10" id="KW-1185">Reference proteome</keyword>
<evidence type="ECO:0000256" key="3">
    <source>
        <dbReference type="ARBA" id="ARBA00022525"/>
    </source>
</evidence>
<feature type="transmembrane region" description="Helical" evidence="6">
    <location>
        <begin position="480"/>
        <end position="500"/>
    </location>
</feature>
<dbReference type="PROSITE" id="PS50847">
    <property type="entry name" value="GRAM_POS_ANCHORING"/>
    <property type="match status" value="1"/>
</dbReference>
<dbReference type="Gene3D" id="2.80.10.50">
    <property type="match status" value="2"/>
</dbReference>
<evidence type="ECO:0000256" key="5">
    <source>
        <dbReference type="ARBA" id="ARBA00023088"/>
    </source>
</evidence>
<evidence type="ECO:0000313" key="10">
    <source>
        <dbReference type="Proteomes" id="UP000199022"/>
    </source>
</evidence>
<dbReference type="InterPro" id="IPR013431">
    <property type="entry name" value="Delta_60_rpt"/>
</dbReference>
<dbReference type="EMBL" id="FOMD01000002">
    <property type="protein sequence ID" value="SFC94408.1"/>
    <property type="molecule type" value="Genomic_DNA"/>
</dbReference>
<dbReference type="NCBIfam" id="TIGR02543">
    <property type="entry name" value="List_Bact_rpt"/>
    <property type="match status" value="1"/>
</dbReference>
<dbReference type="GO" id="GO:0030313">
    <property type="term" value="C:cell envelope"/>
    <property type="evidence" value="ECO:0007669"/>
    <property type="project" value="UniProtKB-SubCell"/>
</dbReference>
<keyword evidence="3" id="KW-0964">Secreted</keyword>
<evidence type="ECO:0000259" key="8">
    <source>
        <dbReference type="PROSITE" id="PS50847"/>
    </source>
</evidence>
<evidence type="ECO:0000256" key="6">
    <source>
        <dbReference type="SAM" id="Phobius"/>
    </source>
</evidence>
<evidence type="ECO:0000256" key="7">
    <source>
        <dbReference type="SAM" id="SignalP"/>
    </source>
</evidence>
<dbReference type="InterPro" id="IPR019931">
    <property type="entry name" value="LPXTG_anchor"/>
</dbReference>
<dbReference type="NCBIfam" id="TIGR01167">
    <property type="entry name" value="LPXTG_anchor"/>
    <property type="match status" value="1"/>
</dbReference>
<evidence type="ECO:0000313" key="9">
    <source>
        <dbReference type="EMBL" id="SFC94408.1"/>
    </source>
</evidence>
<feature type="signal peptide" evidence="7">
    <location>
        <begin position="1"/>
        <end position="24"/>
    </location>
</feature>
<dbReference type="Proteomes" id="UP000199022">
    <property type="component" value="Unassembled WGS sequence"/>
</dbReference>
<keyword evidence="4 7" id="KW-0732">Signal</keyword>
<comment type="subcellular location">
    <subcellularLocation>
        <location evidence="1">Cell envelope</location>
    </subcellularLocation>
</comment>
<dbReference type="InterPro" id="IPR013378">
    <property type="entry name" value="InlB-like_B-rpt"/>
</dbReference>
<keyword evidence="5" id="KW-0572">Peptidoglycan-anchor</keyword>
<dbReference type="SUPFAM" id="SSF75011">
    <property type="entry name" value="3-carboxy-cis,cis-mucoante lactonizing enzyme"/>
    <property type="match status" value="1"/>
</dbReference>
<dbReference type="Gene3D" id="2.60.40.4270">
    <property type="entry name" value="Listeria-Bacteroides repeat domain"/>
    <property type="match status" value="1"/>
</dbReference>
<keyword evidence="2" id="KW-0134">Cell wall</keyword>
<keyword evidence="6" id="KW-0812">Transmembrane</keyword>
<dbReference type="Pfam" id="PF17164">
    <property type="entry name" value="DUF5122"/>
    <property type="match status" value="5"/>
</dbReference>